<protein>
    <submittedName>
        <fullName evidence="1">Renal dipeptidase family protein</fullName>
        <ecNumber evidence="1">3.4.13.19</ecNumber>
    </submittedName>
</protein>
<keyword evidence="1" id="KW-0224">Dipeptidase</keyword>
<dbReference type="EC" id="3.4.13.19" evidence="1"/>
<keyword evidence="2" id="KW-1185">Reference proteome</keyword>
<dbReference type="Gene3D" id="3.20.20.140">
    <property type="entry name" value="Metal-dependent hydrolases"/>
    <property type="match status" value="1"/>
</dbReference>
<evidence type="ECO:0000313" key="1">
    <source>
        <dbReference type="EMBL" id="CAG5089128.1"/>
    </source>
</evidence>
<dbReference type="InterPro" id="IPR032466">
    <property type="entry name" value="Metal_Hydrolase"/>
</dbReference>
<evidence type="ECO:0000313" key="2">
    <source>
        <dbReference type="Proteomes" id="UP000681526"/>
    </source>
</evidence>
<dbReference type="GO" id="GO:0016805">
    <property type="term" value="F:dipeptidase activity"/>
    <property type="evidence" value="ECO:0007669"/>
    <property type="project" value="UniProtKB-KW"/>
</dbReference>
<proteinExistence type="predicted"/>
<dbReference type="RefSeq" id="WP_213484904.1">
    <property type="nucleotide sequence ID" value="NZ_CAJRAY010000063.1"/>
</dbReference>
<keyword evidence="1" id="KW-0645">Protease</keyword>
<dbReference type="PANTHER" id="PTHR10443">
    <property type="entry name" value="MICROSOMAL DIPEPTIDASE"/>
    <property type="match status" value="1"/>
</dbReference>
<dbReference type="SUPFAM" id="SSF51556">
    <property type="entry name" value="Metallo-dependent hydrolases"/>
    <property type="match status" value="1"/>
</dbReference>
<keyword evidence="1" id="KW-0378">Hydrolase</keyword>
<dbReference type="PROSITE" id="PS51365">
    <property type="entry name" value="RENAL_DIPEPTIDASE_2"/>
    <property type="match status" value="1"/>
</dbReference>
<dbReference type="InterPro" id="IPR008257">
    <property type="entry name" value="Pept_M19"/>
</dbReference>
<organism evidence="1 2">
    <name type="scientific">Thermobacillus xylanilyticus</name>
    <dbReference type="NCBI Taxonomy" id="76633"/>
    <lineage>
        <taxon>Bacteria</taxon>
        <taxon>Bacillati</taxon>
        <taxon>Bacillota</taxon>
        <taxon>Bacilli</taxon>
        <taxon>Bacillales</taxon>
        <taxon>Paenibacillaceae</taxon>
        <taxon>Thermobacillus</taxon>
    </lineage>
</organism>
<dbReference type="Pfam" id="PF01244">
    <property type="entry name" value="Peptidase_M19"/>
    <property type="match status" value="1"/>
</dbReference>
<dbReference type="CDD" id="cd01301">
    <property type="entry name" value="rDP_like"/>
    <property type="match status" value="1"/>
</dbReference>
<accession>A0ABN7S459</accession>
<comment type="caution">
    <text evidence="1">The sequence shown here is derived from an EMBL/GenBank/DDBJ whole genome shotgun (WGS) entry which is preliminary data.</text>
</comment>
<gene>
    <name evidence="1" type="primary">txxe 1746</name>
    <name evidence="1" type="ORF">TXXE_12680</name>
</gene>
<dbReference type="PANTHER" id="PTHR10443:SF12">
    <property type="entry name" value="DIPEPTIDASE"/>
    <property type="match status" value="1"/>
</dbReference>
<sequence>MREFADLHCDVLAKLLTGEAESFDGPGSDGLDVTYGKLTASGAVLQTFAVYLPKRVPQTFMSVVQAVDRFYRQVLTCPHVTFVRSQADLAACGPGRPGALLALEGAEGLEGSFAALRMLHRLGLRMLGLTWNDANWAADGVMEPRGGGLTRAGRELVRACNELGIIVDVSHLSERAFRETIEESARPVIASHSNARSVCDHPRNLRDDQIKAIIDAGGLIGLTFVPWFVSDRDDPGPEDLIPHIERVLELGGERVLALGSDYDGIDRHIRGLDGPDGTARLLDMLALRYGEELTENIARGNAFRFLSSQLPPA</sequence>
<name>A0ABN7S459_THEXY</name>
<reference evidence="1 2" key="1">
    <citation type="submission" date="2021-04" db="EMBL/GenBank/DDBJ databases">
        <authorList>
            <person name="Rakotoarivonina H."/>
        </authorList>
    </citation>
    <scope>NUCLEOTIDE SEQUENCE [LARGE SCALE GENOMIC DNA]</scope>
    <source>
        <strain evidence="1 2">XE</strain>
    </source>
</reference>
<dbReference type="EMBL" id="CAJRAY010000063">
    <property type="protein sequence ID" value="CAG5089128.1"/>
    <property type="molecule type" value="Genomic_DNA"/>
</dbReference>
<dbReference type="Proteomes" id="UP000681526">
    <property type="component" value="Unassembled WGS sequence"/>
</dbReference>